<sequence>MGSCMGKESPVDKKSDTNDEQNVDKSAASLKEIDVNSGPVQQHSDRYVPEPPPSSPPPEPTPTSVKPLYIALYDYDARTEDDLSFAKGEILEVDPDDLYNDWWRAKSRNTGKSGFIPSNYVAAYETLEAEDWYFGEIKRPEADKLLKTPINEHGAFLIRESDKGGYALSVKDGDMVKHYKIRKRESGSFFIAHNNPFSTLSDLVQHYTQNADGLCDILKKPCVKVEKPQTVGLSHDTADIWEISRDSIRLTTRLGSGNFGEVWQGLWNDTTPIAVKTLKPGTMNPKAFLEEAELMKRLIHDKLVQLYAVCSKEEPIYIVTELMPKGSLLDYLRSEEGRKKKMEELIDMSSQIAAGMAYLEKHNYVHRDLAARNILVGNNNTVKVADFGLSRAIDEDIYEAHEGAKFPIKWTAPEACLKNQFSIKSDVWSFGILLTELVTYGRVPYAGMNNRQVEKPQTVGLSHDTADIWEISRDSIRLTTRLGSGNFGEVWQGLWNDTTPIAVKTLKPGTMNPKAFLEEAELMKRLIHDKLVQLYAVCSKEEPIYIVTELMPKGSLLDYLRSEEGRKKKMEELIDMSSQIAAGMAYLEKHNYVHRDLAARNILVGNNNTVKVADFGLSRAIDEDIYEAHEGAKFPIKWTAPEACLKNQFSIKSDVWSFGILLTELVTYGRVPYAGMNNRQVVEEVDRGYRMPKPNLCPDKLYDIMMACWKKEYVERPTFETLQWQLEDFYQTDSKQYKELAK</sequence>
<dbReference type="PROSITE" id="PS50011">
    <property type="entry name" value="PROTEIN_KINASE_DOM"/>
    <property type="match status" value="2"/>
</dbReference>
<keyword evidence="4 17" id="KW-0808">Transferase</keyword>
<dbReference type="InterPro" id="IPR020635">
    <property type="entry name" value="Tyr_kinase_cat_dom"/>
</dbReference>
<reference evidence="23" key="1">
    <citation type="journal article" date="2017" name="bioRxiv">
        <title>Comparative analysis of the genomes of Stylophora pistillata and Acropora digitifera provides evidence for extensive differences between species of corals.</title>
        <authorList>
            <person name="Voolstra C.R."/>
            <person name="Li Y."/>
            <person name="Liew Y.J."/>
            <person name="Baumgarten S."/>
            <person name="Zoccola D."/>
            <person name="Flot J.-F."/>
            <person name="Tambutte S."/>
            <person name="Allemand D."/>
            <person name="Aranda M."/>
        </authorList>
    </citation>
    <scope>NUCLEOTIDE SEQUENCE [LARGE SCALE GENOMIC DNA]</scope>
</reference>
<dbReference type="Pfam" id="PF07714">
    <property type="entry name" value="PK_Tyr_Ser-Thr"/>
    <property type="match status" value="2"/>
</dbReference>
<dbReference type="PROSITE" id="PS00109">
    <property type="entry name" value="PROTEIN_KINASE_TYR"/>
    <property type="match status" value="2"/>
</dbReference>
<dbReference type="Gene3D" id="1.10.510.10">
    <property type="entry name" value="Transferase(Phosphotransferase) domain 1"/>
    <property type="match status" value="2"/>
</dbReference>
<dbReference type="SMART" id="SM00252">
    <property type="entry name" value="SH2"/>
    <property type="match status" value="1"/>
</dbReference>
<evidence type="ECO:0000256" key="18">
    <source>
        <dbReference type="SAM" id="MobiDB-lite"/>
    </source>
</evidence>
<keyword evidence="6 16" id="KW-0547">Nucleotide-binding</keyword>
<organism evidence="22 23">
    <name type="scientific">Stylophora pistillata</name>
    <name type="common">Smooth cauliflower coral</name>
    <dbReference type="NCBI Taxonomy" id="50429"/>
    <lineage>
        <taxon>Eukaryota</taxon>
        <taxon>Metazoa</taxon>
        <taxon>Cnidaria</taxon>
        <taxon>Anthozoa</taxon>
        <taxon>Hexacorallia</taxon>
        <taxon>Scleractinia</taxon>
        <taxon>Astrocoeniina</taxon>
        <taxon>Pocilloporidae</taxon>
        <taxon>Stylophora</taxon>
    </lineage>
</organism>
<feature type="region of interest" description="Disordered" evidence="18">
    <location>
        <begin position="1"/>
        <end position="65"/>
    </location>
</feature>
<dbReference type="InterPro" id="IPR001245">
    <property type="entry name" value="Ser-Thr/Tyr_kinase_cat_dom"/>
</dbReference>
<proteinExistence type="inferred from homology"/>
<evidence type="ECO:0000256" key="16">
    <source>
        <dbReference type="PROSITE-ProRule" id="PRU10141"/>
    </source>
</evidence>
<dbReference type="PANTHER" id="PTHR24418">
    <property type="entry name" value="TYROSINE-PROTEIN KINASE"/>
    <property type="match status" value="1"/>
</dbReference>
<gene>
    <name evidence="22" type="primary">Src42A</name>
    <name evidence="22" type="ORF">AWC38_SpisGene17274</name>
</gene>
<dbReference type="SMART" id="SM00326">
    <property type="entry name" value="SH3"/>
    <property type="match status" value="1"/>
</dbReference>
<dbReference type="OrthoDB" id="28230at2759"/>
<evidence type="ECO:0000256" key="8">
    <source>
        <dbReference type="ARBA" id="ARBA00022840"/>
    </source>
</evidence>
<evidence type="ECO:0000256" key="7">
    <source>
        <dbReference type="ARBA" id="ARBA00022777"/>
    </source>
</evidence>
<dbReference type="GO" id="GO:0012505">
    <property type="term" value="C:endomembrane system"/>
    <property type="evidence" value="ECO:0007669"/>
    <property type="project" value="UniProtKB-SubCell"/>
</dbReference>
<evidence type="ECO:0000256" key="9">
    <source>
        <dbReference type="ARBA" id="ARBA00022999"/>
    </source>
</evidence>
<dbReference type="PROSITE" id="PS50002">
    <property type="entry name" value="SH3"/>
    <property type="match status" value="1"/>
</dbReference>
<evidence type="ECO:0000259" key="21">
    <source>
        <dbReference type="PROSITE" id="PS50011"/>
    </source>
</evidence>
<dbReference type="InterPro" id="IPR000980">
    <property type="entry name" value="SH2"/>
</dbReference>
<comment type="subcellular location">
    <subcellularLocation>
        <location evidence="1">Endomembrane system</location>
    </subcellularLocation>
</comment>
<evidence type="ECO:0000256" key="3">
    <source>
        <dbReference type="ARBA" id="ARBA00022553"/>
    </source>
</evidence>
<feature type="domain" description="SH2" evidence="19">
    <location>
        <begin position="132"/>
        <end position="222"/>
    </location>
</feature>
<dbReference type="AlphaFoldDB" id="A0A2B4RMG5"/>
<dbReference type="SUPFAM" id="SSF50044">
    <property type="entry name" value="SH3-domain"/>
    <property type="match status" value="1"/>
</dbReference>
<evidence type="ECO:0000256" key="6">
    <source>
        <dbReference type="ARBA" id="ARBA00022741"/>
    </source>
</evidence>
<evidence type="ECO:0000256" key="4">
    <source>
        <dbReference type="ARBA" id="ARBA00022679"/>
    </source>
</evidence>
<dbReference type="GO" id="GO:0048468">
    <property type="term" value="P:cell development"/>
    <property type="evidence" value="ECO:0007669"/>
    <property type="project" value="UniProtKB-ARBA"/>
</dbReference>
<dbReference type="PROSITE" id="PS00107">
    <property type="entry name" value="PROTEIN_KINASE_ATP"/>
    <property type="match status" value="1"/>
</dbReference>
<dbReference type="FunFam" id="1.10.510.10:FF:000318">
    <property type="entry name" value="Tyrosine-protein kinase"/>
    <property type="match status" value="1"/>
</dbReference>
<feature type="compositionally biased region" description="Pro residues" evidence="18">
    <location>
        <begin position="49"/>
        <end position="61"/>
    </location>
</feature>
<evidence type="ECO:0000256" key="17">
    <source>
        <dbReference type="RuleBase" id="RU362096"/>
    </source>
</evidence>
<evidence type="ECO:0000259" key="19">
    <source>
        <dbReference type="PROSITE" id="PS50001"/>
    </source>
</evidence>
<evidence type="ECO:0000256" key="10">
    <source>
        <dbReference type="ARBA" id="ARBA00023136"/>
    </source>
</evidence>
<dbReference type="EMBL" id="LSMT01000415">
    <property type="protein sequence ID" value="PFX18356.1"/>
    <property type="molecule type" value="Genomic_DNA"/>
</dbReference>
<dbReference type="Gene3D" id="3.30.505.10">
    <property type="entry name" value="SH2 domain"/>
    <property type="match status" value="1"/>
</dbReference>
<evidence type="ECO:0000313" key="22">
    <source>
        <dbReference type="EMBL" id="PFX18356.1"/>
    </source>
</evidence>
<dbReference type="Proteomes" id="UP000225706">
    <property type="component" value="Unassembled WGS sequence"/>
</dbReference>
<dbReference type="Pfam" id="PF00017">
    <property type="entry name" value="SH2"/>
    <property type="match status" value="1"/>
</dbReference>
<dbReference type="PRINTS" id="PR00452">
    <property type="entry name" value="SH3DOMAIN"/>
</dbReference>
<dbReference type="CDD" id="cd11845">
    <property type="entry name" value="SH3_Src_like"/>
    <property type="match status" value="1"/>
</dbReference>
<name>A0A2B4RMG5_STYPI</name>
<evidence type="ECO:0000259" key="20">
    <source>
        <dbReference type="PROSITE" id="PS50002"/>
    </source>
</evidence>
<comment type="catalytic activity">
    <reaction evidence="13 17">
        <text>L-tyrosyl-[protein] + ATP = O-phospho-L-tyrosyl-[protein] + ADP + H(+)</text>
        <dbReference type="Rhea" id="RHEA:10596"/>
        <dbReference type="Rhea" id="RHEA-COMP:10136"/>
        <dbReference type="Rhea" id="RHEA-COMP:20101"/>
        <dbReference type="ChEBI" id="CHEBI:15378"/>
        <dbReference type="ChEBI" id="CHEBI:30616"/>
        <dbReference type="ChEBI" id="CHEBI:46858"/>
        <dbReference type="ChEBI" id="CHEBI:61978"/>
        <dbReference type="ChEBI" id="CHEBI:456216"/>
        <dbReference type="EC" id="2.7.10.2"/>
    </reaction>
</comment>
<dbReference type="EC" id="2.7.10.2" evidence="17"/>
<evidence type="ECO:0000256" key="13">
    <source>
        <dbReference type="ARBA" id="ARBA00051245"/>
    </source>
</evidence>
<dbReference type="FunFam" id="3.30.200.20:FF:000036">
    <property type="entry name" value="Tyrosine-protein kinase"/>
    <property type="match status" value="2"/>
</dbReference>
<dbReference type="InterPro" id="IPR008266">
    <property type="entry name" value="Tyr_kinase_AS"/>
</dbReference>
<dbReference type="SMART" id="SM00219">
    <property type="entry name" value="TyrKc"/>
    <property type="match status" value="2"/>
</dbReference>
<dbReference type="PROSITE" id="PS50001">
    <property type="entry name" value="SH2"/>
    <property type="match status" value="1"/>
</dbReference>
<dbReference type="GO" id="GO:0004715">
    <property type="term" value="F:non-membrane spanning protein tyrosine kinase activity"/>
    <property type="evidence" value="ECO:0007669"/>
    <property type="project" value="UniProtKB-EC"/>
</dbReference>
<keyword evidence="23" id="KW-1185">Reference proteome</keyword>
<dbReference type="SUPFAM" id="SSF55550">
    <property type="entry name" value="SH2 domain"/>
    <property type="match status" value="1"/>
</dbReference>
<evidence type="ECO:0000256" key="1">
    <source>
        <dbReference type="ARBA" id="ARBA00004308"/>
    </source>
</evidence>
<dbReference type="InterPro" id="IPR001452">
    <property type="entry name" value="SH3_domain"/>
</dbReference>
<evidence type="ECO:0000256" key="2">
    <source>
        <dbReference type="ARBA" id="ARBA00022443"/>
    </source>
</evidence>
<dbReference type="GO" id="GO:0030182">
    <property type="term" value="P:neuron differentiation"/>
    <property type="evidence" value="ECO:0007669"/>
    <property type="project" value="UniProtKB-ARBA"/>
</dbReference>
<dbReference type="PRINTS" id="PR00401">
    <property type="entry name" value="SH2DOMAIN"/>
</dbReference>
<keyword evidence="8 16" id="KW-0067">ATP-binding</keyword>
<dbReference type="Pfam" id="PF00018">
    <property type="entry name" value="SH3_1"/>
    <property type="match status" value="1"/>
</dbReference>
<evidence type="ECO:0000256" key="14">
    <source>
        <dbReference type="PROSITE-ProRule" id="PRU00191"/>
    </source>
</evidence>
<evidence type="ECO:0000256" key="15">
    <source>
        <dbReference type="PROSITE-ProRule" id="PRU00192"/>
    </source>
</evidence>
<keyword evidence="2 15" id="KW-0728">SH3 domain</keyword>
<dbReference type="FunFam" id="1.10.510.10:FF:001512">
    <property type="entry name" value="Receptor tyrosine-protein kinase erbB-2"/>
    <property type="match status" value="1"/>
</dbReference>
<dbReference type="InterPro" id="IPR000719">
    <property type="entry name" value="Prot_kinase_dom"/>
</dbReference>
<keyword evidence="7 17" id="KW-0418">Kinase</keyword>
<dbReference type="InterPro" id="IPR036860">
    <property type="entry name" value="SH2_dom_sf"/>
</dbReference>
<dbReference type="GO" id="GO:0050793">
    <property type="term" value="P:regulation of developmental process"/>
    <property type="evidence" value="ECO:0007669"/>
    <property type="project" value="UniProtKB-ARBA"/>
</dbReference>
<dbReference type="InterPro" id="IPR017441">
    <property type="entry name" value="Protein_kinase_ATP_BS"/>
</dbReference>
<feature type="binding site" evidence="16">
    <location>
        <position position="504"/>
    </location>
    <ligand>
        <name>ATP</name>
        <dbReference type="ChEBI" id="CHEBI:30616"/>
    </ligand>
</feature>
<dbReference type="SUPFAM" id="SSF56112">
    <property type="entry name" value="Protein kinase-like (PK-like)"/>
    <property type="match status" value="2"/>
</dbReference>
<evidence type="ECO:0000256" key="11">
    <source>
        <dbReference type="ARBA" id="ARBA00023137"/>
    </source>
</evidence>
<feature type="domain" description="SH3" evidence="20">
    <location>
        <begin position="64"/>
        <end position="126"/>
    </location>
</feature>
<evidence type="ECO:0000313" key="23">
    <source>
        <dbReference type="Proteomes" id="UP000225706"/>
    </source>
</evidence>
<evidence type="ECO:0000256" key="5">
    <source>
        <dbReference type="ARBA" id="ARBA00022707"/>
    </source>
</evidence>
<keyword evidence="12" id="KW-0449">Lipoprotein</keyword>
<dbReference type="Gene3D" id="2.30.30.40">
    <property type="entry name" value="SH3 Domains"/>
    <property type="match status" value="1"/>
</dbReference>
<keyword evidence="10" id="KW-0472">Membrane</keyword>
<evidence type="ECO:0000256" key="12">
    <source>
        <dbReference type="ARBA" id="ARBA00023288"/>
    </source>
</evidence>
<keyword evidence="11 17" id="KW-0829">Tyrosine-protein kinase</keyword>
<dbReference type="InterPro" id="IPR011009">
    <property type="entry name" value="Kinase-like_dom_sf"/>
</dbReference>
<dbReference type="InterPro" id="IPR036028">
    <property type="entry name" value="SH3-like_dom_sf"/>
</dbReference>
<dbReference type="GO" id="GO:0005524">
    <property type="term" value="F:ATP binding"/>
    <property type="evidence" value="ECO:0007669"/>
    <property type="project" value="UniProtKB-UniRule"/>
</dbReference>
<keyword evidence="3" id="KW-0597">Phosphoprotein</keyword>
<dbReference type="Gene3D" id="3.30.200.20">
    <property type="entry name" value="Phosphorylase Kinase, domain 1"/>
    <property type="match status" value="1"/>
</dbReference>
<keyword evidence="5" id="KW-0519">Myristate</keyword>
<accession>A0A2B4RMG5</accession>
<feature type="domain" description="Protein kinase" evidence="21">
    <location>
        <begin position="248"/>
        <end position="487"/>
    </location>
</feature>
<dbReference type="InterPro" id="IPR050198">
    <property type="entry name" value="Non-receptor_tyrosine_kinases"/>
</dbReference>
<comment type="similarity">
    <text evidence="17">Belongs to the protein kinase superfamily. Tyr protein kinase family.</text>
</comment>
<feature type="domain" description="Protein kinase" evidence="21">
    <location>
        <begin position="476"/>
        <end position="730"/>
    </location>
</feature>
<dbReference type="STRING" id="50429.A0A2B4RMG5"/>
<protein>
    <recommendedName>
        <fullName evidence="17">Tyrosine-protein kinase</fullName>
        <ecNumber evidence="17">2.7.10.2</ecNumber>
    </recommendedName>
</protein>
<comment type="caution">
    <text evidence="22">The sequence shown here is derived from an EMBL/GenBank/DDBJ whole genome shotgun (WGS) entry which is preliminary data.</text>
</comment>
<dbReference type="PRINTS" id="PR00109">
    <property type="entry name" value="TYRKINASE"/>
</dbReference>
<keyword evidence="9 14" id="KW-0727">SH2 domain</keyword>